<dbReference type="Proteomes" id="UP000478052">
    <property type="component" value="Unassembled WGS sequence"/>
</dbReference>
<evidence type="ECO:0000313" key="1">
    <source>
        <dbReference type="EMBL" id="KAF0708288.1"/>
    </source>
</evidence>
<gene>
    <name evidence="1" type="ORF">FWK35_00027645</name>
</gene>
<feature type="non-terminal residue" evidence="1">
    <location>
        <position position="173"/>
    </location>
</feature>
<name>A0A6G0VT72_APHCR</name>
<accession>A0A6G0VT72</accession>
<dbReference type="AlphaFoldDB" id="A0A6G0VT72"/>
<protein>
    <submittedName>
        <fullName evidence="1">Uncharacterized protein</fullName>
    </submittedName>
</protein>
<organism evidence="1 2">
    <name type="scientific">Aphis craccivora</name>
    <name type="common">Cowpea aphid</name>
    <dbReference type="NCBI Taxonomy" id="307492"/>
    <lineage>
        <taxon>Eukaryota</taxon>
        <taxon>Metazoa</taxon>
        <taxon>Ecdysozoa</taxon>
        <taxon>Arthropoda</taxon>
        <taxon>Hexapoda</taxon>
        <taxon>Insecta</taxon>
        <taxon>Pterygota</taxon>
        <taxon>Neoptera</taxon>
        <taxon>Paraneoptera</taxon>
        <taxon>Hemiptera</taxon>
        <taxon>Sternorrhyncha</taxon>
        <taxon>Aphidomorpha</taxon>
        <taxon>Aphidoidea</taxon>
        <taxon>Aphididae</taxon>
        <taxon>Aphidini</taxon>
        <taxon>Aphis</taxon>
        <taxon>Aphis</taxon>
    </lineage>
</organism>
<keyword evidence="2" id="KW-1185">Reference proteome</keyword>
<dbReference type="EMBL" id="VUJU01012227">
    <property type="protein sequence ID" value="KAF0708288.1"/>
    <property type="molecule type" value="Genomic_DNA"/>
</dbReference>
<evidence type="ECO:0000313" key="2">
    <source>
        <dbReference type="Proteomes" id="UP000478052"/>
    </source>
</evidence>
<sequence>MISEHLALCFADAMKIYLEIKSGLDCLSQQNNIELCSSLGLHQIYLCIVDLCFKLSSFIMRFSKDLKVCRSRKSLYYGLVRPILKYGPVIYGHHFIGSSLGVPHELHDFSLVAEVLGQLGYITLLNVEFFNDLLLNKNDSFTLLSLSHHKLSTIPTNHLLDDGVGTVRGAHLH</sequence>
<proteinExistence type="predicted"/>
<comment type="caution">
    <text evidence="1">The sequence shown here is derived from an EMBL/GenBank/DDBJ whole genome shotgun (WGS) entry which is preliminary data.</text>
</comment>
<reference evidence="1 2" key="1">
    <citation type="submission" date="2019-08" db="EMBL/GenBank/DDBJ databases">
        <title>Whole genome of Aphis craccivora.</title>
        <authorList>
            <person name="Voronova N.V."/>
            <person name="Shulinski R.S."/>
            <person name="Bandarenka Y.V."/>
            <person name="Zhorov D.G."/>
            <person name="Warner D."/>
        </authorList>
    </citation>
    <scope>NUCLEOTIDE SEQUENCE [LARGE SCALE GENOMIC DNA]</scope>
    <source>
        <strain evidence="1">180601</strain>
        <tissue evidence="1">Whole Body</tissue>
    </source>
</reference>